<evidence type="ECO:0000256" key="3">
    <source>
        <dbReference type="ARBA" id="ARBA00022777"/>
    </source>
</evidence>
<dbReference type="InterPro" id="IPR006204">
    <property type="entry name" value="GHMP_kinase_N_dom"/>
</dbReference>
<protein>
    <submittedName>
        <fullName evidence="7">Galactokinase</fullName>
    </submittedName>
</protein>
<dbReference type="PANTHER" id="PTHR10457:SF7">
    <property type="entry name" value="GALACTOKINASE-RELATED"/>
    <property type="match status" value="1"/>
</dbReference>
<sequence>MKNSRILKEEIREGKYTPLFREIYLDESMLEYQKNRYAEAVEKFEELFGEKDIEIYSAPRRSEVGGNHTDHQQGKVLATSINLDAIGVVSRIQEPVIRVISEGYDDRIEIDIQDLEEKYEEEGTTAALIRGVAAAFQEKGYKLGGFEAYVSSDVLIGAGLSSSASFEVIIGTIISGLFNHMEISPVEIAMAGQFAENVYFGKPSGLMDQMACSVGGLIHIDFETPGEPVVEKVPADFEAWKYSLCIVDTKASHANLTDDYAKIPQEMKKVAQFFKKKVLREVDEDEFYREIPGLRSIFGDRPVLRAIHFFQEEKRVDAQVKALKDGDFKEFLRLVRESGNSSFKYLQNIYVNRDEQSQAMSIALAASETKLKDHGVCRVHGGGFAGTIQVFVENEYVEEYRAFIEKIFGRDSCHVLKVRSKGGIQVL</sequence>
<evidence type="ECO:0000313" key="8">
    <source>
        <dbReference type="Proteomes" id="UP000824056"/>
    </source>
</evidence>
<reference evidence="7" key="2">
    <citation type="submission" date="2021-04" db="EMBL/GenBank/DDBJ databases">
        <authorList>
            <person name="Gilroy R."/>
        </authorList>
    </citation>
    <scope>NUCLEOTIDE SEQUENCE</scope>
    <source>
        <strain evidence="7">1068</strain>
    </source>
</reference>
<dbReference type="InterPro" id="IPR000705">
    <property type="entry name" value="Galactokinase"/>
</dbReference>
<dbReference type="GO" id="GO:0004335">
    <property type="term" value="F:galactokinase activity"/>
    <property type="evidence" value="ECO:0007669"/>
    <property type="project" value="InterPro"/>
</dbReference>
<keyword evidence="3" id="KW-0418">Kinase</keyword>
<evidence type="ECO:0000259" key="6">
    <source>
        <dbReference type="Pfam" id="PF10509"/>
    </source>
</evidence>
<accession>A0A9D2FNJ6</accession>
<evidence type="ECO:0000259" key="5">
    <source>
        <dbReference type="Pfam" id="PF00288"/>
    </source>
</evidence>
<feature type="domain" description="GHMP kinase N-terminal" evidence="5">
    <location>
        <begin position="128"/>
        <end position="216"/>
    </location>
</feature>
<dbReference type="SUPFAM" id="SSF54211">
    <property type="entry name" value="Ribosomal protein S5 domain 2-like"/>
    <property type="match status" value="1"/>
</dbReference>
<feature type="domain" description="Galactokinase N-terminal" evidence="6">
    <location>
        <begin position="42"/>
        <end position="91"/>
    </location>
</feature>
<dbReference type="PANTHER" id="PTHR10457">
    <property type="entry name" value="MEVALONATE KINASE/GALACTOKINASE"/>
    <property type="match status" value="1"/>
</dbReference>
<evidence type="ECO:0000256" key="4">
    <source>
        <dbReference type="ARBA" id="ARBA00022840"/>
    </source>
</evidence>
<dbReference type="PIRSF" id="PIRSF000530">
    <property type="entry name" value="Galactokinase"/>
    <property type="match status" value="1"/>
</dbReference>
<dbReference type="Gene3D" id="3.30.230.10">
    <property type="match status" value="1"/>
</dbReference>
<dbReference type="InterPro" id="IPR019539">
    <property type="entry name" value="GalKase_N"/>
</dbReference>
<gene>
    <name evidence="7" type="ORF">H9809_00880</name>
</gene>
<dbReference type="AlphaFoldDB" id="A0A9D2FNJ6"/>
<evidence type="ECO:0000256" key="2">
    <source>
        <dbReference type="ARBA" id="ARBA00022741"/>
    </source>
</evidence>
<dbReference type="Gene3D" id="3.30.70.890">
    <property type="entry name" value="GHMP kinase, C-terminal domain"/>
    <property type="match status" value="1"/>
</dbReference>
<comment type="similarity">
    <text evidence="1">Belongs to the GHMP kinase family. GalK subfamily.</text>
</comment>
<dbReference type="GO" id="GO:0006012">
    <property type="term" value="P:galactose metabolic process"/>
    <property type="evidence" value="ECO:0007669"/>
    <property type="project" value="InterPro"/>
</dbReference>
<dbReference type="PRINTS" id="PR00473">
    <property type="entry name" value="GALCTOKINASE"/>
</dbReference>
<dbReference type="GO" id="GO:0005524">
    <property type="term" value="F:ATP binding"/>
    <property type="evidence" value="ECO:0007669"/>
    <property type="project" value="UniProtKB-KW"/>
</dbReference>
<dbReference type="InterPro" id="IPR006206">
    <property type="entry name" value="Mevalonate/galactokinase"/>
</dbReference>
<keyword evidence="3" id="KW-0808">Transferase</keyword>
<dbReference type="Pfam" id="PF00288">
    <property type="entry name" value="GHMP_kinases_N"/>
    <property type="match status" value="1"/>
</dbReference>
<dbReference type="Pfam" id="PF10509">
    <property type="entry name" value="GalKase_gal_bdg"/>
    <property type="match status" value="1"/>
</dbReference>
<name>A0A9D2FNJ6_9FIRM</name>
<dbReference type="EMBL" id="DXBG01000022">
    <property type="protein sequence ID" value="HIZ64454.1"/>
    <property type="molecule type" value="Genomic_DNA"/>
</dbReference>
<keyword evidence="2" id="KW-0547">Nucleotide-binding</keyword>
<keyword evidence="4" id="KW-0067">ATP-binding</keyword>
<dbReference type="PRINTS" id="PR00959">
    <property type="entry name" value="MEVGALKINASE"/>
</dbReference>
<dbReference type="GO" id="GO:0005829">
    <property type="term" value="C:cytosol"/>
    <property type="evidence" value="ECO:0007669"/>
    <property type="project" value="TreeGrafter"/>
</dbReference>
<proteinExistence type="inferred from homology"/>
<evidence type="ECO:0000313" key="7">
    <source>
        <dbReference type="EMBL" id="HIZ64454.1"/>
    </source>
</evidence>
<dbReference type="Proteomes" id="UP000824056">
    <property type="component" value="Unassembled WGS sequence"/>
</dbReference>
<dbReference type="SUPFAM" id="SSF55060">
    <property type="entry name" value="GHMP Kinase, C-terminal domain"/>
    <property type="match status" value="1"/>
</dbReference>
<dbReference type="InterPro" id="IPR020568">
    <property type="entry name" value="Ribosomal_Su5_D2-typ_SF"/>
</dbReference>
<comment type="caution">
    <text evidence="7">The sequence shown here is derived from an EMBL/GenBank/DDBJ whole genome shotgun (WGS) entry which is preliminary data.</text>
</comment>
<organism evidence="7 8">
    <name type="scientific">Candidatus Blautia pullicola</name>
    <dbReference type="NCBI Taxonomy" id="2838498"/>
    <lineage>
        <taxon>Bacteria</taxon>
        <taxon>Bacillati</taxon>
        <taxon>Bacillota</taxon>
        <taxon>Clostridia</taxon>
        <taxon>Lachnospirales</taxon>
        <taxon>Lachnospiraceae</taxon>
        <taxon>Blautia</taxon>
    </lineage>
</organism>
<dbReference type="InterPro" id="IPR036554">
    <property type="entry name" value="GHMP_kinase_C_sf"/>
</dbReference>
<reference evidence="7" key="1">
    <citation type="journal article" date="2021" name="PeerJ">
        <title>Extensive microbial diversity within the chicken gut microbiome revealed by metagenomics and culture.</title>
        <authorList>
            <person name="Gilroy R."/>
            <person name="Ravi A."/>
            <person name="Getino M."/>
            <person name="Pursley I."/>
            <person name="Horton D.L."/>
            <person name="Alikhan N.F."/>
            <person name="Baker D."/>
            <person name="Gharbi K."/>
            <person name="Hall N."/>
            <person name="Watson M."/>
            <person name="Adriaenssens E.M."/>
            <person name="Foster-Nyarko E."/>
            <person name="Jarju S."/>
            <person name="Secka A."/>
            <person name="Antonio M."/>
            <person name="Oren A."/>
            <person name="Chaudhuri R.R."/>
            <person name="La Ragione R."/>
            <person name="Hildebrand F."/>
            <person name="Pallen M.J."/>
        </authorList>
    </citation>
    <scope>NUCLEOTIDE SEQUENCE</scope>
    <source>
        <strain evidence="7">1068</strain>
    </source>
</reference>
<evidence type="ECO:0000256" key="1">
    <source>
        <dbReference type="ARBA" id="ARBA00006566"/>
    </source>
</evidence>
<dbReference type="InterPro" id="IPR014721">
    <property type="entry name" value="Ribsml_uS5_D2-typ_fold_subgr"/>
</dbReference>